<reference evidence="1 2" key="1">
    <citation type="journal article" date="2019" name="ISME J.">
        <title>Insights into ecological role of a new deltaproteobacterial order Candidatus Acidulodesulfobacterales by metagenomics and metatranscriptomics.</title>
        <authorList>
            <person name="Tan S."/>
            <person name="Liu J."/>
            <person name="Fang Y."/>
            <person name="Hedlund B.P."/>
            <person name="Lian Z.H."/>
            <person name="Huang L.Y."/>
            <person name="Li J.T."/>
            <person name="Huang L.N."/>
            <person name="Li W.J."/>
            <person name="Jiang H.C."/>
            <person name="Dong H.L."/>
            <person name="Shu W.S."/>
        </authorList>
    </citation>
    <scope>NUCLEOTIDE SEQUENCE [LARGE SCALE GENOMIC DNA]</scope>
    <source>
        <strain evidence="1">AP2</strain>
    </source>
</reference>
<dbReference type="AlphaFoldDB" id="A0A519BGS2"/>
<protein>
    <submittedName>
        <fullName evidence="1">Uncharacterized protein</fullName>
    </submittedName>
</protein>
<sequence>MGLLMLIMKKLIFILKVLNFAVCIQLITACIFVENSNALSKISAVAGSNNIIGSSDININRKTDTTIIGLNEQLLDTSDINYNIGRKTCISCGTHNHHTQSFNIRNSNINMKTDNIEFKNSSFLSQIRLLGTFAASYTYNFADPVANAEYPQGNYNGNYIDDYKVNGFTINELDLTISKNAFSDGRHAFGLGFKATLDTGENIQDVGPYTGNYSYYTEPIYNRPLYGFRNLFISLGLPIGNGLKIDIGEKNYLIGFESYNLSRLWENTYSPITAIEPGELTGIFLSYPFIPRKLKMVFGTAMTDNAMVPIDRYPTFEFIASYKPFKNLKFHEGIVYGAENFVIYDNNLIRDNLNKFFYNFMDAKYKPFHFWTFVIDYETGLNGGINKSIVKNSGINIDKFNYLGETSSSVYPDYLISTSDATYDKSRFSGLAFYIHHYNLLNNIGRFSQTIREVRVWDPQGMWEETSIPGEAFNYFDSTLTFGFRPSCSFFKNTQFRLEFENQLANHKIYGDGNSTQNTVNLMLVRTF</sequence>
<comment type="caution">
    <text evidence="1">The sequence shown here is derived from an EMBL/GenBank/DDBJ whole genome shotgun (WGS) entry which is preliminary data.</text>
</comment>
<name>A0A519BGS2_ACIG2</name>
<dbReference type="Pfam" id="PF07642">
    <property type="entry name" value="BBP2"/>
    <property type="match status" value="1"/>
</dbReference>
<organism evidence="1 2">
    <name type="scientific">Acididesulfobacter guangdongensis</name>
    <dbReference type="NCBI Taxonomy" id="2597225"/>
    <lineage>
        <taxon>Bacteria</taxon>
        <taxon>Deltaproteobacteria</taxon>
        <taxon>Candidatus Acidulodesulfobacterales</taxon>
        <taxon>Candidatus Acididesulfobacter</taxon>
    </lineage>
</organism>
<gene>
    <name evidence="1" type="ORF">EVJ46_05460</name>
</gene>
<evidence type="ECO:0000313" key="1">
    <source>
        <dbReference type="EMBL" id="RZD16465.1"/>
    </source>
</evidence>
<evidence type="ECO:0000313" key="2">
    <source>
        <dbReference type="Proteomes" id="UP000316562"/>
    </source>
</evidence>
<proteinExistence type="predicted"/>
<dbReference type="Proteomes" id="UP000316562">
    <property type="component" value="Unassembled WGS sequence"/>
</dbReference>
<dbReference type="EMBL" id="SGBC01000002">
    <property type="protein sequence ID" value="RZD16465.1"/>
    <property type="molecule type" value="Genomic_DNA"/>
</dbReference>
<dbReference type="InterPro" id="IPR011486">
    <property type="entry name" value="BBP2"/>
</dbReference>
<accession>A0A519BGS2</accession>